<dbReference type="Proteomes" id="UP000521868">
    <property type="component" value="Unassembled WGS sequence"/>
</dbReference>
<reference evidence="2 3" key="1">
    <citation type="journal article" date="2020" name="Nature">
        <title>Bacterial chemolithoautotrophy via manganese oxidation.</title>
        <authorList>
            <person name="Yu H."/>
            <person name="Leadbetter J.R."/>
        </authorList>
    </citation>
    <scope>NUCLEOTIDE SEQUENCE [LARGE SCALE GENOMIC DNA]</scope>
    <source>
        <strain evidence="2 3">RBP-1</strain>
    </source>
</reference>
<evidence type="ECO:0000313" key="3">
    <source>
        <dbReference type="Proteomes" id="UP000521868"/>
    </source>
</evidence>
<dbReference type="CDD" id="cd00657">
    <property type="entry name" value="Ferritin_like"/>
    <property type="match status" value="1"/>
</dbReference>
<sequence>MGHCREAPAAAGRPPRSPRYDSPMTLRERALELLLLTDADRKARETQALAHYLPIDAAAVIAEPAGVPGHPARPVLVPHTQLRRGSLATREGHAALLHAVAHIEFNAINLALDAIWRFAGLPDDYYRDWAQVAREEAYHFQLMRDHLATLGFGYGDFPAHDALWRMTERTAGDVVARMALVPRTLEARGLDASPPMQAKLRGMGDTRGVAILEIILRDEIGHVAIGNRWYRWLCERAGLDPVAHYAVLTERHEAPRPQPPFNVDARRQAGFTADELARLRA</sequence>
<organism evidence="2 3">
    <name type="scientific">Ramlibacter lithotrophicus</name>
    <dbReference type="NCBI Taxonomy" id="2606681"/>
    <lineage>
        <taxon>Bacteria</taxon>
        <taxon>Pseudomonadati</taxon>
        <taxon>Pseudomonadota</taxon>
        <taxon>Betaproteobacteria</taxon>
        <taxon>Burkholderiales</taxon>
        <taxon>Comamonadaceae</taxon>
        <taxon>Ramlibacter</taxon>
    </lineage>
</organism>
<dbReference type="InterPro" id="IPR009078">
    <property type="entry name" value="Ferritin-like_SF"/>
</dbReference>
<accession>A0A7X6DDV3</accession>
<proteinExistence type="predicted"/>
<dbReference type="EMBL" id="VTOX01000001">
    <property type="protein sequence ID" value="NKE65238.1"/>
    <property type="molecule type" value="Genomic_DNA"/>
</dbReference>
<dbReference type="InterPro" id="IPR007402">
    <property type="entry name" value="DUF455"/>
</dbReference>
<comment type="caution">
    <text evidence="2">The sequence shown here is derived from an EMBL/GenBank/DDBJ whole genome shotgun (WGS) entry which is preliminary data.</text>
</comment>
<evidence type="ECO:0000256" key="1">
    <source>
        <dbReference type="SAM" id="MobiDB-lite"/>
    </source>
</evidence>
<dbReference type="SUPFAM" id="SSF47240">
    <property type="entry name" value="Ferritin-like"/>
    <property type="match status" value="1"/>
</dbReference>
<feature type="region of interest" description="Disordered" evidence="1">
    <location>
        <begin position="1"/>
        <end position="22"/>
    </location>
</feature>
<protein>
    <submittedName>
        <fullName evidence="2">Ferritin-like domain-containing protein</fullName>
    </submittedName>
</protein>
<dbReference type="InterPro" id="IPR011197">
    <property type="entry name" value="UCP012318"/>
</dbReference>
<name>A0A7X6DDV3_9BURK</name>
<dbReference type="Pfam" id="PF04305">
    <property type="entry name" value="DUF455"/>
    <property type="match status" value="1"/>
</dbReference>
<keyword evidence="3" id="KW-1185">Reference proteome</keyword>
<evidence type="ECO:0000313" key="2">
    <source>
        <dbReference type="EMBL" id="NKE65238.1"/>
    </source>
</evidence>
<gene>
    <name evidence="2" type="ORF">RAMLITH_05345</name>
</gene>
<dbReference type="PANTHER" id="PTHR42782">
    <property type="entry name" value="SI:CH73-314G15.3"/>
    <property type="match status" value="1"/>
</dbReference>
<dbReference type="PIRSF" id="PIRSF012318">
    <property type="entry name" value="UCP012318"/>
    <property type="match status" value="1"/>
</dbReference>
<dbReference type="PANTHER" id="PTHR42782:SF4">
    <property type="entry name" value="DUF455 DOMAIN-CONTAINING PROTEIN"/>
    <property type="match status" value="1"/>
</dbReference>
<dbReference type="AlphaFoldDB" id="A0A7X6DDV3"/>